<organism evidence="2 3">
    <name type="scientific">Pirellula staleyi (strain ATCC 27377 / DSM 6068 / ICPB 4128)</name>
    <name type="common">Pirella staleyi</name>
    <dbReference type="NCBI Taxonomy" id="530564"/>
    <lineage>
        <taxon>Bacteria</taxon>
        <taxon>Pseudomonadati</taxon>
        <taxon>Planctomycetota</taxon>
        <taxon>Planctomycetia</taxon>
        <taxon>Pirellulales</taxon>
        <taxon>Pirellulaceae</taxon>
        <taxon>Pirellula</taxon>
    </lineage>
</organism>
<reference evidence="2 3" key="1">
    <citation type="journal article" date="2009" name="Stand. Genomic Sci.">
        <title>Complete genome sequence of Pirellula staleyi type strain (ATCC 27377).</title>
        <authorList>
            <person name="Clum A."/>
            <person name="Tindall B.J."/>
            <person name="Sikorski J."/>
            <person name="Ivanova N."/>
            <person name="Mavrommatis K."/>
            <person name="Lucas S."/>
            <person name="Glavina del Rio T."/>
            <person name="Nolan M."/>
            <person name="Chen F."/>
            <person name="Tice H."/>
            <person name="Pitluck S."/>
            <person name="Cheng J.F."/>
            <person name="Chertkov O."/>
            <person name="Brettin T."/>
            <person name="Han C."/>
            <person name="Detter J.C."/>
            <person name="Kuske C."/>
            <person name="Bruce D."/>
            <person name="Goodwin L."/>
            <person name="Ovchinikova G."/>
            <person name="Pati A."/>
            <person name="Mikhailova N."/>
            <person name="Chen A."/>
            <person name="Palaniappan K."/>
            <person name="Land M."/>
            <person name="Hauser L."/>
            <person name="Chang Y.J."/>
            <person name="Jeffries C.D."/>
            <person name="Chain P."/>
            <person name="Rohde M."/>
            <person name="Goker M."/>
            <person name="Bristow J."/>
            <person name="Eisen J.A."/>
            <person name="Markowitz V."/>
            <person name="Hugenholtz P."/>
            <person name="Kyrpides N.C."/>
            <person name="Klenk H.P."/>
            <person name="Lapidus A."/>
        </authorList>
    </citation>
    <scope>NUCLEOTIDE SEQUENCE [LARGE SCALE GENOMIC DNA]</scope>
    <source>
        <strain evidence="3">ATCC 27377 / DSM 6068 / ICPB 4128</strain>
    </source>
</reference>
<accession>D2R8K0</accession>
<feature type="compositionally biased region" description="Polar residues" evidence="1">
    <location>
        <begin position="253"/>
        <end position="266"/>
    </location>
</feature>
<dbReference type="EMBL" id="CP001848">
    <property type="protein sequence ID" value="ADB17541.1"/>
    <property type="molecule type" value="Genomic_DNA"/>
</dbReference>
<evidence type="ECO:0000313" key="3">
    <source>
        <dbReference type="Proteomes" id="UP000001887"/>
    </source>
</evidence>
<keyword evidence="3" id="KW-1185">Reference proteome</keyword>
<dbReference type="AlphaFoldDB" id="D2R8K0"/>
<dbReference type="KEGG" id="psl:Psta_2876"/>
<name>D2R8K0_PIRSD</name>
<sequence length="296" mass="32049">MSHLQTIDDQTGLAAFARSCCAQAIKQATIIALLVAVLCSTGCARGFLRWPGGAQASTPIANPLFVPACDREFLWNQTVDAVDDYFRIEREERVRLVGGILSEGRIDTFPMVGSTIFEPWRVDSTRGYEKIHATLQSIRRQALVRVIPTEGGYLVDVAVKKELEDLDKPEASTAGGSTLRHDGSLVRQEGAASRYSVTLGWIPLGRDPTLEQRILADIAARLSVPAEIQSLPPIGVELPIEELPPGEYYEGAPSNQPEGVPQSQQRIPLELGPPIGPPTNLPSDEGEGSIDILPPP</sequence>
<feature type="region of interest" description="Disordered" evidence="1">
    <location>
        <begin position="244"/>
        <end position="296"/>
    </location>
</feature>
<dbReference type="HOGENOM" id="CLU_939596_0_0_0"/>
<gene>
    <name evidence="2" type="ordered locus">Psta_2876</name>
</gene>
<dbReference type="eggNOG" id="ENOG503318E">
    <property type="taxonomic scope" value="Bacteria"/>
</dbReference>
<dbReference type="Proteomes" id="UP000001887">
    <property type="component" value="Chromosome"/>
</dbReference>
<evidence type="ECO:0000313" key="2">
    <source>
        <dbReference type="EMBL" id="ADB17541.1"/>
    </source>
</evidence>
<proteinExistence type="predicted"/>
<protein>
    <submittedName>
        <fullName evidence="2">Uncharacterized protein</fullName>
    </submittedName>
</protein>
<evidence type="ECO:0000256" key="1">
    <source>
        <dbReference type="SAM" id="MobiDB-lite"/>
    </source>
</evidence>